<keyword evidence="4" id="KW-1185">Reference proteome</keyword>
<feature type="non-terminal residue" evidence="3">
    <location>
        <position position="1"/>
    </location>
</feature>
<evidence type="ECO:0000313" key="4">
    <source>
        <dbReference type="Proteomes" id="UP000747542"/>
    </source>
</evidence>
<organism evidence="3 4">
    <name type="scientific">Homarus americanus</name>
    <name type="common">American lobster</name>
    <dbReference type="NCBI Taxonomy" id="6706"/>
    <lineage>
        <taxon>Eukaryota</taxon>
        <taxon>Metazoa</taxon>
        <taxon>Ecdysozoa</taxon>
        <taxon>Arthropoda</taxon>
        <taxon>Crustacea</taxon>
        <taxon>Multicrustacea</taxon>
        <taxon>Malacostraca</taxon>
        <taxon>Eumalacostraca</taxon>
        <taxon>Eucarida</taxon>
        <taxon>Decapoda</taxon>
        <taxon>Pleocyemata</taxon>
        <taxon>Astacidea</taxon>
        <taxon>Nephropoidea</taxon>
        <taxon>Nephropidae</taxon>
        <taxon>Homarus</taxon>
    </lineage>
</organism>
<dbReference type="InterPro" id="IPR050111">
    <property type="entry name" value="C-type_lectin/snaclec_domain"/>
</dbReference>
<dbReference type="PROSITE" id="PS00615">
    <property type="entry name" value="C_TYPE_LECTIN_1"/>
    <property type="match status" value="1"/>
</dbReference>
<dbReference type="CDD" id="cd00037">
    <property type="entry name" value="CLECT"/>
    <property type="match status" value="1"/>
</dbReference>
<dbReference type="Gene3D" id="3.10.100.10">
    <property type="entry name" value="Mannose-Binding Protein A, subunit A"/>
    <property type="match status" value="1"/>
</dbReference>
<dbReference type="InterPro" id="IPR001304">
    <property type="entry name" value="C-type_lectin-like"/>
</dbReference>
<protein>
    <submittedName>
        <fullName evidence="3">Perlucin-like 2</fullName>
    </submittedName>
</protein>
<keyword evidence="1" id="KW-1015">Disulfide bond</keyword>
<evidence type="ECO:0000313" key="3">
    <source>
        <dbReference type="EMBL" id="KAG7155161.1"/>
    </source>
</evidence>
<dbReference type="EMBL" id="JAHLQT010042954">
    <property type="protein sequence ID" value="KAG7155161.1"/>
    <property type="molecule type" value="Genomic_DNA"/>
</dbReference>
<evidence type="ECO:0000256" key="1">
    <source>
        <dbReference type="ARBA" id="ARBA00023157"/>
    </source>
</evidence>
<dbReference type="SMART" id="SM00034">
    <property type="entry name" value="CLECT"/>
    <property type="match status" value="1"/>
</dbReference>
<evidence type="ECO:0000259" key="2">
    <source>
        <dbReference type="PROSITE" id="PS50041"/>
    </source>
</evidence>
<comment type="caution">
    <text evidence="3">The sequence shown here is derived from an EMBL/GenBank/DDBJ whole genome shotgun (WGS) entry which is preliminary data.</text>
</comment>
<dbReference type="PROSITE" id="PS50041">
    <property type="entry name" value="C_TYPE_LECTIN_2"/>
    <property type="match status" value="1"/>
</dbReference>
<dbReference type="InterPro" id="IPR016187">
    <property type="entry name" value="CTDL_fold"/>
</dbReference>
<gene>
    <name evidence="3" type="primary">Plc-L2</name>
    <name evidence="3" type="ORF">Hamer_G026630</name>
</gene>
<dbReference type="AlphaFoldDB" id="A0A8J5JCH3"/>
<dbReference type="InterPro" id="IPR016186">
    <property type="entry name" value="C-type_lectin-like/link_sf"/>
</dbReference>
<dbReference type="Proteomes" id="UP000747542">
    <property type="component" value="Unassembled WGS sequence"/>
</dbReference>
<accession>A0A8J5JCH3</accession>
<dbReference type="PANTHER" id="PTHR22803">
    <property type="entry name" value="MANNOSE, PHOSPHOLIPASE, LECTIN RECEPTOR RELATED"/>
    <property type="match status" value="1"/>
</dbReference>
<dbReference type="InterPro" id="IPR018378">
    <property type="entry name" value="C-type_lectin_CS"/>
</dbReference>
<dbReference type="SUPFAM" id="SSF56436">
    <property type="entry name" value="C-type lectin-like"/>
    <property type="match status" value="1"/>
</dbReference>
<feature type="domain" description="C-type lectin" evidence="2">
    <location>
        <begin position="132"/>
        <end position="253"/>
    </location>
</feature>
<proteinExistence type="predicted"/>
<dbReference type="Pfam" id="PF00059">
    <property type="entry name" value="Lectin_C"/>
    <property type="match status" value="1"/>
</dbReference>
<reference evidence="3" key="1">
    <citation type="journal article" date="2021" name="Sci. Adv.">
        <title>The American lobster genome reveals insights on longevity, neural, and immune adaptations.</title>
        <authorList>
            <person name="Polinski J.M."/>
            <person name="Zimin A.V."/>
            <person name="Clark K.F."/>
            <person name="Kohn A.B."/>
            <person name="Sadowski N."/>
            <person name="Timp W."/>
            <person name="Ptitsyn A."/>
            <person name="Khanna P."/>
            <person name="Romanova D.Y."/>
            <person name="Williams P."/>
            <person name="Greenwood S.J."/>
            <person name="Moroz L.L."/>
            <person name="Walt D.R."/>
            <person name="Bodnar A.G."/>
        </authorList>
    </citation>
    <scope>NUCLEOTIDE SEQUENCE</scope>
    <source>
        <strain evidence="3">GMGI-L3</strain>
    </source>
</reference>
<sequence>SVSVVLCGGGRGPAAPLCSHDLVLINGGNHIAETNPGLPTQGVTPGLPTQGATLGLPTQGATLGLPTQGATLGLPTQGWCAVGVEGDKDCNDDDGDNGVWPVCVISLGQEGKYQSTQVPDSQQVSHGVSHEVGGSCYFYGYFPLNWFRAAEFCHSFGSGVSLATIETLQENYFIKKWLAVNGHHNTGVWVGGSDNGHSGKWAWFPTGQLVSYSNWGPSQPSGGDQHCMYLVGGLLGYQWADFHCEFDMHFLCEHGVNTVEPWR</sequence>
<name>A0A8J5JCH3_HOMAM</name>